<organism evidence="2 3">
    <name type="scientific">Pseudomonas orientalis</name>
    <dbReference type="NCBI Taxonomy" id="76758"/>
    <lineage>
        <taxon>Bacteria</taxon>
        <taxon>Pseudomonadati</taxon>
        <taxon>Pseudomonadota</taxon>
        <taxon>Gammaproteobacteria</taxon>
        <taxon>Pseudomonadales</taxon>
        <taxon>Pseudomonadaceae</taxon>
        <taxon>Pseudomonas</taxon>
    </lineage>
</organism>
<dbReference type="OrthoDB" id="6897857at2"/>
<accession>A0A1H2H8Y3</accession>
<dbReference type="InterPro" id="IPR012670">
    <property type="entry name" value="T3SS_YscI/HrpB"/>
</dbReference>
<dbReference type="Proteomes" id="UP000183653">
    <property type="component" value="Chromosome I"/>
</dbReference>
<keyword evidence="3" id="KW-1185">Reference proteome</keyword>
<reference evidence="2 3" key="1">
    <citation type="submission" date="2016-10" db="EMBL/GenBank/DDBJ databases">
        <authorList>
            <person name="Varghese N."/>
            <person name="Submissions S."/>
        </authorList>
    </citation>
    <scope>NUCLEOTIDE SEQUENCE [LARGE SCALE GENOMIC DNA]</scope>
    <source>
        <strain evidence="2 3">BS2775</strain>
    </source>
</reference>
<sequence length="122" mass="13258">MQITSRVPSEKNTDFDSDDSTRAASTCNGDACFFTSLLEPASTASAFTGGTYISPAMAEAVAPLKDAKKRMTTLLRSANQELDIEKFRKFPSMLSNIQLTSQLLVKCLAKTTQGIEKISNLQ</sequence>
<dbReference type="EMBL" id="LT629782">
    <property type="protein sequence ID" value="SDU28341.1"/>
    <property type="molecule type" value="Genomic_DNA"/>
</dbReference>
<dbReference type="GO" id="GO:0030254">
    <property type="term" value="P:protein secretion by the type III secretion system"/>
    <property type="evidence" value="ECO:0007669"/>
    <property type="project" value="InterPro"/>
</dbReference>
<dbReference type="RefSeq" id="WP_057725891.1">
    <property type="nucleotide sequence ID" value="NZ_JYLM01000013.1"/>
</dbReference>
<evidence type="ECO:0000256" key="1">
    <source>
        <dbReference type="SAM" id="MobiDB-lite"/>
    </source>
</evidence>
<dbReference type="Pfam" id="PF17001">
    <property type="entry name" value="T3SS_basalb_I"/>
    <property type="match status" value="1"/>
</dbReference>
<gene>
    <name evidence="2" type="ORF">SAMN04490197_4532</name>
</gene>
<evidence type="ECO:0000313" key="2">
    <source>
        <dbReference type="EMBL" id="SDU28341.1"/>
    </source>
</evidence>
<evidence type="ECO:0000313" key="3">
    <source>
        <dbReference type="Proteomes" id="UP000183653"/>
    </source>
</evidence>
<dbReference type="AlphaFoldDB" id="A0A1H2H8Y3"/>
<protein>
    <submittedName>
        <fullName evidence="2">Type III secretion basal body protein I, YscI, HrpB, PscI</fullName>
    </submittedName>
</protein>
<feature type="region of interest" description="Disordered" evidence="1">
    <location>
        <begin position="1"/>
        <end position="22"/>
    </location>
</feature>
<name>A0A1H2H8Y3_9PSED</name>
<proteinExistence type="predicted"/>